<dbReference type="Pfam" id="PF25601">
    <property type="entry name" value="AAA_lid_14"/>
    <property type="match status" value="1"/>
</dbReference>
<evidence type="ECO:0000313" key="10">
    <source>
        <dbReference type="Proteomes" id="UP000676428"/>
    </source>
</evidence>
<gene>
    <name evidence="9" type="ORF">KHX94_16170</name>
</gene>
<dbReference type="Pfam" id="PF02954">
    <property type="entry name" value="HTH_8"/>
    <property type="match status" value="1"/>
</dbReference>
<dbReference type="Gene3D" id="3.40.50.300">
    <property type="entry name" value="P-loop containing nucleotide triphosphate hydrolases"/>
    <property type="match status" value="1"/>
</dbReference>
<feature type="modified residue" description="4-aspartylphosphate" evidence="6">
    <location>
        <position position="50"/>
    </location>
</feature>
<dbReference type="Gene3D" id="3.40.50.2300">
    <property type="match status" value="1"/>
</dbReference>
<dbReference type="SMART" id="SM00382">
    <property type="entry name" value="AAA"/>
    <property type="match status" value="1"/>
</dbReference>
<reference evidence="9 10" key="1">
    <citation type="journal article" date="2012" name="Int. J. Syst. Evol. Microbiol.">
        <title>Shewanella dokdonensis sp. nov., isolated from seawater.</title>
        <authorList>
            <person name="Sung H.R."/>
            <person name="Yoon J.H."/>
            <person name="Ghim S.Y."/>
        </authorList>
    </citation>
    <scope>NUCLEOTIDE SEQUENCE [LARGE SCALE GENOMIC DNA]</scope>
    <source>
        <strain evidence="9 10">DSM 23626</strain>
    </source>
</reference>
<dbReference type="EMBL" id="CP074572">
    <property type="protein sequence ID" value="QVK22753.1"/>
    <property type="molecule type" value="Genomic_DNA"/>
</dbReference>
<dbReference type="InterPro" id="IPR002197">
    <property type="entry name" value="HTH_Fis"/>
</dbReference>
<dbReference type="CDD" id="cd00009">
    <property type="entry name" value="AAA"/>
    <property type="match status" value="1"/>
</dbReference>
<dbReference type="InterPro" id="IPR001789">
    <property type="entry name" value="Sig_transdc_resp-reg_receiver"/>
</dbReference>
<name>A0ABX8DDV4_9GAMM</name>
<dbReference type="InterPro" id="IPR025944">
    <property type="entry name" value="Sigma_54_int_dom_CS"/>
</dbReference>
<dbReference type="InterPro" id="IPR025662">
    <property type="entry name" value="Sigma_54_int_dom_ATP-bd_1"/>
</dbReference>
<keyword evidence="3" id="KW-0805">Transcription regulation</keyword>
<dbReference type="InterPro" id="IPR058031">
    <property type="entry name" value="AAA_lid_NorR"/>
</dbReference>
<dbReference type="InterPro" id="IPR009057">
    <property type="entry name" value="Homeodomain-like_sf"/>
</dbReference>
<evidence type="ECO:0000256" key="3">
    <source>
        <dbReference type="ARBA" id="ARBA00023015"/>
    </source>
</evidence>
<evidence type="ECO:0000256" key="2">
    <source>
        <dbReference type="ARBA" id="ARBA00022840"/>
    </source>
</evidence>
<evidence type="ECO:0000313" key="9">
    <source>
        <dbReference type="EMBL" id="QVK22753.1"/>
    </source>
</evidence>
<dbReference type="SUPFAM" id="SSF52172">
    <property type="entry name" value="CheY-like"/>
    <property type="match status" value="1"/>
</dbReference>
<dbReference type="Gene3D" id="1.10.8.60">
    <property type="match status" value="1"/>
</dbReference>
<dbReference type="PANTHER" id="PTHR32071:SF21">
    <property type="entry name" value="TRANSCRIPTIONAL REGULATORY PROTEIN FLGR"/>
    <property type="match status" value="1"/>
</dbReference>
<dbReference type="PROSITE" id="PS00676">
    <property type="entry name" value="SIGMA54_INTERACT_2"/>
    <property type="match status" value="1"/>
</dbReference>
<dbReference type="InterPro" id="IPR002078">
    <property type="entry name" value="Sigma_54_int"/>
</dbReference>
<dbReference type="InterPro" id="IPR027417">
    <property type="entry name" value="P-loop_NTPase"/>
</dbReference>
<dbReference type="PROSITE" id="PS50110">
    <property type="entry name" value="RESPONSE_REGULATORY"/>
    <property type="match status" value="1"/>
</dbReference>
<keyword evidence="2" id="KW-0067">ATP-binding</keyword>
<keyword evidence="6" id="KW-0597">Phosphoprotein</keyword>
<dbReference type="Proteomes" id="UP000676428">
    <property type="component" value="Chromosome"/>
</dbReference>
<feature type="domain" description="Response regulatory" evidence="8">
    <location>
        <begin position="1"/>
        <end position="115"/>
    </location>
</feature>
<feature type="domain" description="Sigma-54 factor interaction" evidence="7">
    <location>
        <begin position="124"/>
        <end position="350"/>
    </location>
</feature>
<protein>
    <submittedName>
        <fullName evidence="9">Sigma-54-dependent Fis family transcriptional regulator</fullName>
    </submittedName>
</protein>
<dbReference type="RefSeq" id="WP_213681404.1">
    <property type="nucleotide sequence ID" value="NZ_CP074572.1"/>
</dbReference>
<evidence type="ECO:0000256" key="1">
    <source>
        <dbReference type="ARBA" id="ARBA00022741"/>
    </source>
</evidence>
<dbReference type="Pfam" id="PF00158">
    <property type="entry name" value="Sigma54_activat"/>
    <property type="match status" value="1"/>
</dbReference>
<proteinExistence type="predicted"/>
<dbReference type="SUPFAM" id="SSF52540">
    <property type="entry name" value="P-loop containing nucleoside triphosphate hydrolases"/>
    <property type="match status" value="1"/>
</dbReference>
<keyword evidence="10" id="KW-1185">Reference proteome</keyword>
<dbReference type="InterPro" id="IPR025943">
    <property type="entry name" value="Sigma_54_int_dom_ATP-bd_2"/>
</dbReference>
<dbReference type="PROSITE" id="PS00675">
    <property type="entry name" value="SIGMA54_INTERACT_1"/>
    <property type="match status" value="1"/>
</dbReference>
<sequence>MKDNCVLWLSGKKPKANELACFSDESLYLKHAKDLYLDGLTEQPEIIFIDFVNYPNIVQDWVRNIHHRFPSTPIVVIVESSQSQLASDALSCGAVDYLLRPFSCAQLLTSVRNARFMLKNMKDMVAVSQASQKVLRLANRAAQTNNTTVLIQGESGTGKEKLAQFIHQMSARRDKPFVAVNCAAIPENMLEAMLFGYAKGAYTGAVNSAAGKFELANGGTLLLDEISELPLELQSKLLRVLQEREVERLGSHSKISLDVRVIASCNRDLRELVSQGAFREDLYYRLDVLPLCWPALRQRMDDVIPLAQYFIRKYGEDRYYLSDAAREVLMSYNWPGNVRELENVIQRALVMARGMELQAEDLGLPLLQLSRDEAPGKRLQHTRKQAEFEYIYDLLQRFNGHRSRTAEALGMTTRALRYKLAAMRENGIDIDAIA</sequence>
<accession>A0ABX8DDV4</accession>
<keyword evidence="1" id="KW-0547">Nucleotide-binding</keyword>
<evidence type="ECO:0000256" key="6">
    <source>
        <dbReference type="PROSITE-ProRule" id="PRU00169"/>
    </source>
</evidence>
<evidence type="ECO:0000259" key="7">
    <source>
        <dbReference type="PROSITE" id="PS50045"/>
    </source>
</evidence>
<dbReference type="Gene3D" id="1.10.10.60">
    <property type="entry name" value="Homeodomain-like"/>
    <property type="match status" value="1"/>
</dbReference>
<dbReference type="InterPro" id="IPR003593">
    <property type="entry name" value="AAA+_ATPase"/>
</dbReference>
<evidence type="ECO:0000256" key="4">
    <source>
        <dbReference type="ARBA" id="ARBA00023125"/>
    </source>
</evidence>
<dbReference type="PANTHER" id="PTHR32071">
    <property type="entry name" value="TRANSCRIPTIONAL REGULATORY PROTEIN"/>
    <property type="match status" value="1"/>
</dbReference>
<keyword evidence="5" id="KW-0804">Transcription</keyword>
<dbReference type="InterPro" id="IPR011006">
    <property type="entry name" value="CheY-like_superfamily"/>
</dbReference>
<dbReference type="PROSITE" id="PS50045">
    <property type="entry name" value="SIGMA54_INTERACT_4"/>
    <property type="match status" value="1"/>
</dbReference>
<keyword evidence="4" id="KW-0238">DNA-binding</keyword>
<evidence type="ECO:0000259" key="8">
    <source>
        <dbReference type="PROSITE" id="PS50110"/>
    </source>
</evidence>
<dbReference type="PROSITE" id="PS00688">
    <property type="entry name" value="SIGMA54_INTERACT_3"/>
    <property type="match status" value="1"/>
</dbReference>
<evidence type="ECO:0000256" key="5">
    <source>
        <dbReference type="ARBA" id="ARBA00023163"/>
    </source>
</evidence>
<organism evidence="9 10">
    <name type="scientific">Shewanella dokdonensis</name>
    <dbReference type="NCBI Taxonomy" id="712036"/>
    <lineage>
        <taxon>Bacteria</taxon>
        <taxon>Pseudomonadati</taxon>
        <taxon>Pseudomonadota</taxon>
        <taxon>Gammaproteobacteria</taxon>
        <taxon>Alteromonadales</taxon>
        <taxon>Shewanellaceae</taxon>
        <taxon>Shewanella</taxon>
    </lineage>
</organism>
<dbReference type="SUPFAM" id="SSF46689">
    <property type="entry name" value="Homeodomain-like"/>
    <property type="match status" value="1"/>
</dbReference>